<feature type="domain" description="HTH lacI-type" evidence="4">
    <location>
        <begin position="4"/>
        <end position="60"/>
    </location>
</feature>
<evidence type="ECO:0000256" key="2">
    <source>
        <dbReference type="ARBA" id="ARBA00023125"/>
    </source>
</evidence>
<dbReference type="AlphaFoldDB" id="A0A9X4KST8"/>
<evidence type="ECO:0000256" key="3">
    <source>
        <dbReference type="ARBA" id="ARBA00023163"/>
    </source>
</evidence>
<gene>
    <name evidence="5" type="ORF">OMP40_13235</name>
</gene>
<dbReference type="GO" id="GO:0003700">
    <property type="term" value="F:DNA-binding transcription factor activity"/>
    <property type="evidence" value="ECO:0007669"/>
    <property type="project" value="TreeGrafter"/>
</dbReference>
<dbReference type="RefSeq" id="WP_277531897.1">
    <property type="nucleotide sequence ID" value="NZ_JAPDIA010000003.1"/>
</dbReference>
<dbReference type="PROSITE" id="PS50932">
    <property type="entry name" value="HTH_LACI_2"/>
    <property type="match status" value="1"/>
</dbReference>
<evidence type="ECO:0000313" key="5">
    <source>
        <dbReference type="EMBL" id="MDG0810200.1"/>
    </source>
</evidence>
<dbReference type="CDD" id="cd01392">
    <property type="entry name" value="HTH_LacI"/>
    <property type="match status" value="1"/>
</dbReference>
<dbReference type="GO" id="GO:0000976">
    <property type="term" value="F:transcription cis-regulatory region binding"/>
    <property type="evidence" value="ECO:0007669"/>
    <property type="project" value="TreeGrafter"/>
</dbReference>
<comment type="caution">
    <text evidence="5">The sequence shown here is derived from an EMBL/GenBank/DDBJ whole genome shotgun (WGS) entry which is preliminary data.</text>
</comment>
<dbReference type="EMBL" id="JAPDIA010000003">
    <property type="protein sequence ID" value="MDG0810200.1"/>
    <property type="molecule type" value="Genomic_DNA"/>
</dbReference>
<sequence>MKKPTLKDVAKEAGVSVATVSYVLNDVAHQTIPDETKRRVLEAVGKLNYVQNLAARSLSSGRTQLLGVLLVGSERDLVSKYISYGKFIDELERMSKPKGYHLMTSQIDPVNPNFAIIAERKLDGVFLIDAREGSFYSVSEKFPYGSPLVLVDGNIDDPLFRKLMPDFSQLFGLVRETFAGNPYAVICENYHNRSMIESLAAAADIPPERMLALDADGDLADFLARNRGLPLVVFNEFLAMRLLGRVDPSAMVVVCASEAPDYLPEGIRLLVLEDSKASVAYATMEQLLHRPYEPEEQIRKFSFRIFTS</sequence>
<evidence type="ECO:0000259" key="4">
    <source>
        <dbReference type="PROSITE" id="PS50932"/>
    </source>
</evidence>
<protein>
    <submittedName>
        <fullName evidence="5">LacI family transcriptional regulator</fullName>
    </submittedName>
</protein>
<evidence type="ECO:0000256" key="1">
    <source>
        <dbReference type="ARBA" id="ARBA00023015"/>
    </source>
</evidence>
<dbReference type="SMART" id="SM00354">
    <property type="entry name" value="HTH_LACI"/>
    <property type="match status" value="1"/>
</dbReference>
<dbReference type="InterPro" id="IPR010982">
    <property type="entry name" value="Lambda_DNA-bd_dom_sf"/>
</dbReference>
<dbReference type="InterPro" id="IPR000843">
    <property type="entry name" value="HTH_LacI"/>
</dbReference>
<dbReference type="Proteomes" id="UP001153404">
    <property type="component" value="Unassembled WGS sequence"/>
</dbReference>
<organism evidence="5 6">
    <name type="scientific">Cohnella rhizosphaerae</name>
    <dbReference type="NCBI Taxonomy" id="1457232"/>
    <lineage>
        <taxon>Bacteria</taxon>
        <taxon>Bacillati</taxon>
        <taxon>Bacillota</taxon>
        <taxon>Bacilli</taxon>
        <taxon>Bacillales</taxon>
        <taxon>Paenibacillaceae</taxon>
        <taxon>Cohnella</taxon>
    </lineage>
</organism>
<dbReference type="PROSITE" id="PS00356">
    <property type="entry name" value="HTH_LACI_1"/>
    <property type="match status" value="1"/>
</dbReference>
<keyword evidence="2" id="KW-0238">DNA-binding</keyword>
<keyword evidence="1" id="KW-0805">Transcription regulation</keyword>
<dbReference type="Gene3D" id="1.10.260.40">
    <property type="entry name" value="lambda repressor-like DNA-binding domains"/>
    <property type="match status" value="1"/>
</dbReference>
<dbReference type="PANTHER" id="PTHR30146">
    <property type="entry name" value="LACI-RELATED TRANSCRIPTIONAL REPRESSOR"/>
    <property type="match status" value="1"/>
</dbReference>
<dbReference type="Gene3D" id="3.40.50.2300">
    <property type="match status" value="1"/>
</dbReference>
<reference evidence="5" key="1">
    <citation type="submission" date="2022-10" db="EMBL/GenBank/DDBJ databases">
        <title>Comparative genomic analysis of Cohnella hashimotonis sp. nov., isolated from the International Space Station.</title>
        <authorList>
            <person name="Simpson A."/>
            <person name="Venkateswaran K."/>
        </authorList>
    </citation>
    <scope>NUCLEOTIDE SEQUENCE</scope>
    <source>
        <strain evidence="5">DSM 28161</strain>
    </source>
</reference>
<accession>A0A9X4KST8</accession>
<dbReference type="SUPFAM" id="SSF47413">
    <property type="entry name" value="lambda repressor-like DNA-binding domains"/>
    <property type="match status" value="1"/>
</dbReference>
<dbReference type="PANTHER" id="PTHR30146:SF109">
    <property type="entry name" value="HTH-TYPE TRANSCRIPTIONAL REGULATOR GALS"/>
    <property type="match status" value="1"/>
</dbReference>
<keyword evidence="6" id="KW-1185">Reference proteome</keyword>
<name>A0A9X4KST8_9BACL</name>
<dbReference type="Pfam" id="PF00356">
    <property type="entry name" value="LacI"/>
    <property type="match status" value="1"/>
</dbReference>
<evidence type="ECO:0000313" key="6">
    <source>
        <dbReference type="Proteomes" id="UP001153404"/>
    </source>
</evidence>
<keyword evidence="3" id="KW-0804">Transcription</keyword>
<proteinExistence type="predicted"/>
<dbReference type="PRINTS" id="PR00036">
    <property type="entry name" value="HTHLACI"/>
</dbReference>